<dbReference type="CDD" id="cd00077">
    <property type="entry name" value="HDc"/>
    <property type="match status" value="1"/>
</dbReference>
<comment type="caution">
    <text evidence="3">The sequence shown here is derived from an EMBL/GenBank/DDBJ whole genome shotgun (WGS) entry which is preliminary data.</text>
</comment>
<accession>A0A0F8X6Y4</accession>
<sequence>FDGKGYPEGLAGTTIPLTARILAVADAFDAMTSPRTFRDAKTPDEALAELKRSAGKMFDPQVVDALVASVEDIPDEPQATPPTNQRRPNHSSRTTIQDPGTHHPSSNWR</sequence>
<dbReference type="Pfam" id="PF13487">
    <property type="entry name" value="HD_5"/>
    <property type="match status" value="1"/>
</dbReference>
<protein>
    <recommendedName>
        <fullName evidence="2">HD-GYP domain-containing protein</fullName>
    </recommendedName>
</protein>
<dbReference type="InterPro" id="IPR037522">
    <property type="entry name" value="HD_GYP_dom"/>
</dbReference>
<feature type="domain" description="HD-GYP" evidence="2">
    <location>
        <begin position="1"/>
        <end position="82"/>
    </location>
</feature>
<dbReference type="Gene3D" id="1.10.3210.10">
    <property type="entry name" value="Hypothetical protein af1432"/>
    <property type="match status" value="1"/>
</dbReference>
<feature type="region of interest" description="Disordered" evidence="1">
    <location>
        <begin position="70"/>
        <end position="109"/>
    </location>
</feature>
<reference evidence="3" key="1">
    <citation type="journal article" date="2015" name="Nature">
        <title>Complex archaea that bridge the gap between prokaryotes and eukaryotes.</title>
        <authorList>
            <person name="Spang A."/>
            <person name="Saw J.H."/>
            <person name="Jorgensen S.L."/>
            <person name="Zaremba-Niedzwiedzka K."/>
            <person name="Martijn J."/>
            <person name="Lind A.E."/>
            <person name="van Eijk R."/>
            <person name="Schleper C."/>
            <person name="Guy L."/>
            <person name="Ettema T.J."/>
        </authorList>
    </citation>
    <scope>NUCLEOTIDE SEQUENCE</scope>
</reference>
<evidence type="ECO:0000256" key="1">
    <source>
        <dbReference type="SAM" id="MobiDB-lite"/>
    </source>
</evidence>
<organism evidence="3">
    <name type="scientific">marine sediment metagenome</name>
    <dbReference type="NCBI Taxonomy" id="412755"/>
    <lineage>
        <taxon>unclassified sequences</taxon>
        <taxon>metagenomes</taxon>
        <taxon>ecological metagenomes</taxon>
    </lineage>
</organism>
<gene>
    <name evidence="3" type="ORF">LCGC14_2982880</name>
</gene>
<evidence type="ECO:0000259" key="2">
    <source>
        <dbReference type="PROSITE" id="PS51832"/>
    </source>
</evidence>
<dbReference type="PANTHER" id="PTHR45228">
    <property type="entry name" value="CYCLIC DI-GMP PHOSPHODIESTERASE TM_0186-RELATED"/>
    <property type="match status" value="1"/>
</dbReference>
<dbReference type="PROSITE" id="PS51832">
    <property type="entry name" value="HD_GYP"/>
    <property type="match status" value="1"/>
</dbReference>
<proteinExistence type="predicted"/>
<name>A0A0F8X6Y4_9ZZZZ</name>
<dbReference type="SUPFAM" id="SSF109604">
    <property type="entry name" value="HD-domain/PDEase-like"/>
    <property type="match status" value="1"/>
</dbReference>
<feature type="compositionally biased region" description="Polar residues" evidence="1">
    <location>
        <begin position="81"/>
        <end position="109"/>
    </location>
</feature>
<dbReference type="EMBL" id="LAZR01060965">
    <property type="protein sequence ID" value="KKK64568.1"/>
    <property type="molecule type" value="Genomic_DNA"/>
</dbReference>
<dbReference type="InterPro" id="IPR003607">
    <property type="entry name" value="HD/PDEase_dom"/>
</dbReference>
<dbReference type="InterPro" id="IPR052020">
    <property type="entry name" value="Cyclic_di-GMP/3'3'-cGAMP_PDE"/>
</dbReference>
<evidence type="ECO:0000313" key="3">
    <source>
        <dbReference type="EMBL" id="KKK64568.1"/>
    </source>
</evidence>
<dbReference type="AlphaFoldDB" id="A0A0F8X6Y4"/>
<feature type="non-terminal residue" evidence="3">
    <location>
        <position position="1"/>
    </location>
</feature>
<dbReference type="PANTHER" id="PTHR45228:SF4">
    <property type="entry name" value="LIPOPROTEIN"/>
    <property type="match status" value="1"/>
</dbReference>